<dbReference type="VEuPathDB" id="FungiDB:VP01_801g9"/>
<dbReference type="AlphaFoldDB" id="A0A0L6UAJ5"/>
<accession>A0A0L6UAJ5</accession>
<keyword evidence="2" id="KW-1185">Reference proteome</keyword>
<gene>
    <name evidence="1" type="ORF">VP01_801g9</name>
</gene>
<dbReference type="OrthoDB" id="3207945at2759"/>
<dbReference type="Proteomes" id="UP000037035">
    <property type="component" value="Unassembled WGS sequence"/>
</dbReference>
<evidence type="ECO:0000313" key="2">
    <source>
        <dbReference type="Proteomes" id="UP000037035"/>
    </source>
</evidence>
<comment type="caution">
    <text evidence="1">The sequence shown here is derived from an EMBL/GenBank/DDBJ whole genome shotgun (WGS) entry which is preliminary data.</text>
</comment>
<reference evidence="1 2" key="1">
    <citation type="submission" date="2015-08" db="EMBL/GenBank/DDBJ databases">
        <title>Next Generation Sequencing and Analysis of the Genome of Puccinia sorghi L Schw, the Causal Agent of Maize Common Rust.</title>
        <authorList>
            <person name="Rochi L."/>
            <person name="Burguener G."/>
            <person name="Darino M."/>
            <person name="Turjanski A."/>
            <person name="Kreff E."/>
            <person name="Dieguez M.J."/>
            <person name="Sacco F."/>
        </authorList>
    </citation>
    <scope>NUCLEOTIDE SEQUENCE [LARGE SCALE GENOMIC DNA]</scope>
    <source>
        <strain evidence="1 2">RO10H11247</strain>
    </source>
</reference>
<protein>
    <submittedName>
        <fullName evidence="1">DNA polymerase</fullName>
    </submittedName>
</protein>
<name>A0A0L6UAJ5_9BASI</name>
<organism evidence="1 2">
    <name type="scientific">Puccinia sorghi</name>
    <dbReference type="NCBI Taxonomy" id="27349"/>
    <lineage>
        <taxon>Eukaryota</taxon>
        <taxon>Fungi</taxon>
        <taxon>Dikarya</taxon>
        <taxon>Basidiomycota</taxon>
        <taxon>Pucciniomycotina</taxon>
        <taxon>Pucciniomycetes</taxon>
        <taxon>Pucciniales</taxon>
        <taxon>Pucciniaceae</taxon>
        <taxon>Puccinia</taxon>
    </lineage>
</organism>
<sequence>MACEHHNPPHSDCLVAPLPSVEKGRASLDHYRCTERQCGDQATFGRGLFKGALWSWHSDAYLTQRLMDKWMSGLSKPLMQIFEPILGDKSGLAEPTSHAPLVLGDHTGSSLLPRDGLIKRTETCLGCRVPLGQTTIDKNSTVCKNSRFKTVALYSKQMAFTRGSENTFARLSATSKSSQQDASTQFHLTDLEMMGLAMPLVSPSRNIETTTNHRTGRQSRLLAPLYLAGPTHQLINAANSQSVLLARVIPRVASLTNNKAGFFGHVWPMLRFLGPFGHMHMGVFHEFVTLNAAAVHTPSNKTQDGPRWN</sequence>
<proteinExistence type="predicted"/>
<dbReference type="EMBL" id="LAVV01013517">
    <property type="protein sequence ID" value="KNZ45536.1"/>
    <property type="molecule type" value="Genomic_DNA"/>
</dbReference>
<dbReference type="STRING" id="27349.A0A0L6UAJ5"/>
<evidence type="ECO:0000313" key="1">
    <source>
        <dbReference type="EMBL" id="KNZ45536.1"/>
    </source>
</evidence>